<name>A0A840ZTZ6_9HYPH</name>
<dbReference type="EMBL" id="JACHOP010000043">
    <property type="protein sequence ID" value="MBB5760321.1"/>
    <property type="molecule type" value="Genomic_DNA"/>
</dbReference>
<accession>A0A840ZTZ6</accession>
<gene>
    <name evidence="1" type="ORF">HNR00_005070</name>
</gene>
<reference evidence="1 2" key="1">
    <citation type="submission" date="2020-08" db="EMBL/GenBank/DDBJ databases">
        <title>Genomic Encyclopedia of Type Strains, Phase IV (KMG-IV): sequencing the most valuable type-strain genomes for metagenomic binning, comparative biology and taxonomic classification.</title>
        <authorList>
            <person name="Goeker M."/>
        </authorList>
    </citation>
    <scope>NUCLEOTIDE SEQUENCE [LARGE SCALE GENOMIC DNA]</scope>
    <source>
        <strain evidence="1 2">DSM 2163</strain>
    </source>
</reference>
<keyword evidence="2" id="KW-1185">Reference proteome</keyword>
<evidence type="ECO:0008006" key="3">
    <source>
        <dbReference type="Google" id="ProtNLM"/>
    </source>
</evidence>
<dbReference type="SUPFAM" id="SSF53335">
    <property type="entry name" value="S-adenosyl-L-methionine-dependent methyltransferases"/>
    <property type="match status" value="1"/>
</dbReference>
<dbReference type="AlphaFoldDB" id="A0A840ZTZ6"/>
<proteinExistence type="predicted"/>
<organism evidence="1 2">
    <name type="scientific">Methylorubrum rhodinum</name>
    <dbReference type="NCBI Taxonomy" id="29428"/>
    <lineage>
        <taxon>Bacteria</taxon>
        <taxon>Pseudomonadati</taxon>
        <taxon>Pseudomonadota</taxon>
        <taxon>Alphaproteobacteria</taxon>
        <taxon>Hyphomicrobiales</taxon>
        <taxon>Methylobacteriaceae</taxon>
        <taxon>Methylorubrum</taxon>
    </lineage>
</organism>
<evidence type="ECO:0000313" key="1">
    <source>
        <dbReference type="EMBL" id="MBB5760321.1"/>
    </source>
</evidence>
<protein>
    <recommendedName>
        <fullName evidence="3">Methyltransferase type 11 domain-containing protein</fullName>
    </recommendedName>
</protein>
<dbReference type="RefSeq" id="WP_183574173.1">
    <property type="nucleotide sequence ID" value="NZ_JACHOP010000043.1"/>
</dbReference>
<dbReference type="Gene3D" id="3.40.50.150">
    <property type="entry name" value="Vaccinia Virus protein VP39"/>
    <property type="match status" value="1"/>
</dbReference>
<dbReference type="InterPro" id="IPR029063">
    <property type="entry name" value="SAM-dependent_MTases_sf"/>
</dbReference>
<comment type="caution">
    <text evidence="1">The sequence shown here is derived from an EMBL/GenBank/DDBJ whole genome shotgun (WGS) entry which is preliminary data.</text>
</comment>
<sequence>MKLTKFVTADGRFDYARYQNIQEEGNKRKINMVWVNKDLVKYLSELLKSNIGDVKNGLCHGTRRGKEQEWFRDNLGADVIGTEISSTATDFPNTIQWDFHETKPEWLGVTDFIYSNSWDHSYDPEKMFTSWMSCLRPGGWIILEYTRQHWPDHSGELDPFGISIDELTYLLTRLGGGEFYVRAIVSTFPFEPPKHLKTASIVIVERAQRKLQGVASQTITAES</sequence>
<evidence type="ECO:0000313" key="2">
    <source>
        <dbReference type="Proteomes" id="UP000583454"/>
    </source>
</evidence>
<dbReference type="Proteomes" id="UP000583454">
    <property type="component" value="Unassembled WGS sequence"/>
</dbReference>